<evidence type="ECO:0000256" key="1">
    <source>
        <dbReference type="SAM" id="MobiDB-lite"/>
    </source>
</evidence>
<gene>
    <name evidence="2" type="ORF">OLC1_LOCUS19906</name>
</gene>
<sequence>MAPQDDDYSPPSTFSPAKTTPLRQGAEAPQRFSSKSKSISLIRRAQNPDTIRSGGVSRGFDDEDGEVTSREELDMAIEARAVFESLMTLRAGGHRNVSSP</sequence>
<proteinExistence type="predicted"/>
<dbReference type="AlphaFoldDB" id="A0AAV1E1H9"/>
<accession>A0AAV1E1H9</accession>
<organism evidence="2 3">
    <name type="scientific">Oldenlandia corymbosa var. corymbosa</name>
    <dbReference type="NCBI Taxonomy" id="529605"/>
    <lineage>
        <taxon>Eukaryota</taxon>
        <taxon>Viridiplantae</taxon>
        <taxon>Streptophyta</taxon>
        <taxon>Embryophyta</taxon>
        <taxon>Tracheophyta</taxon>
        <taxon>Spermatophyta</taxon>
        <taxon>Magnoliopsida</taxon>
        <taxon>eudicotyledons</taxon>
        <taxon>Gunneridae</taxon>
        <taxon>Pentapetalae</taxon>
        <taxon>asterids</taxon>
        <taxon>lamiids</taxon>
        <taxon>Gentianales</taxon>
        <taxon>Rubiaceae</taxon>
        <taxon>Rubioideae</taxon>
        <taxon>Spermacoceae</taxon>
        <taxon>Hedyotis-Oldenlandia complex</taxon>
        <taxon>Oldenlandia</taxon>
    </lineage>
</organism>
<name>A0AAV1E1H9_OLDCO</name>
<feature type="region of interest" description="Disordered" evidence="1">
    <location>
        <begin position="1"/>
        <end position="68"/>
    </location>
</feature>
<feature type="compositionally biased region" description="Low complexity" evidence="1">
    <location>
        <begin position="33"/>
        <end position="44"/>
    </location>
</feature>
<protein>
    <submittedName>
        <fullName evidence="2">OLC1v1013276C1</fullName>
    </submittedName>
</protein>
<dbReference type="EMBL" id="OX459124">
    <property type="protein sequence ID" value="CAI9112783.1"/>
    <property type="molecule type" value="Genomic_DNA"/>
</dbReference>
<dbReference type="Proteomes" id="UP001161247">
    <property type="component" value="Chromosome 7"/>
</dbReference>
<feature type="compositionally biased region" description="Polar residues" evidence="1">
    <location>
        <begin position="10"/>
        <end position="22"/>
    </location>
</feature>
<keyword evidence="3" id="KW-1185">Reference proteome</keyword>
<evidence type="ECO:0000313" key="3">
    <source>
        <dbReference type="Proteomes" id="UP001161247"/>
    </source>
</evidence>
<evidence type="ECO:0000313" key="2">
    <source>
        <dbReference type="EMBL" id="CAI9112783.1"/>
    </source>
</evidence>
<reference evidence="2" key="1">
    <citation type="submission" date="2023-03" db="EMBL/GenBank/DDBJ databases">
        <authorList>
            <person name="Julca I."/>
        </authorList>
    </citation>
    <scope>NUCLEOTIDE SEQUENCE</scope>
</reference>